<reference evidence="1 2" key="1">
    <citation type="submission" date="2015-04" db="EMBL/GenBank/DDBJ databases">
        <title>Complete genome sequence of Schizopora paradoxa KUC8140, a cosmopolitan wood degrader in East Asia.</title>
        <authorList>
            <consortium name="DOE Joint Genome Institute"/>
            <person name="Min B."/>
            <person name="Park H."/>
            <person name="Jang Y."/>
            <person name="Kim J.-J."/>
            <person name="Kim K.H."/>
            <person name="Pangilinan J."/>
            <person name="Lipzen A."/>
            <person name="Riley R."/>
            <person name="Grigoriev I.V."/>
            <person name="Spatafora J.W."/>
            <person name="Choi I.-G."/>
        </authorList>
    </citation>
    <scope>NUCLEOTIDE SEQUENCE [LARGE SCALE GENOMIC DNA]</scope>
    <source>
        <strain evidence="1 2">KUC8140</strain>
    </source>
</reference>
<protein>
    <submittedName>
        <fullName evidence="1">Uncharacterized protein</fullName>
    </submittedName>
</protein>
<dbReference type="EMBL" id="KQ085888">
    <property type="protein sequence ID" value="KLO19161.1"/>
    <property type="molecule type" value="Genomic_DNA"/>
</dbReference>
<dbReference type="OrthoDB" id="3331926at2759"/>
<accession>A0A0H2SQ17</accession>
<evidence type="ECO:0000313" key="2">
    <source>
        <dbReference type="Proteomes" id="UP000053477"/>
    </source>
</evidence>
<dbReference type="SUPFAM" id="SSF52047">
    <property type="entry name" value="RNI-like"/>
    <property type="match status" value="1"/>
</dbReference>
<evidence type="ECO:0000313" key="1">
    <source>
        <dbReference type="EMBL" id="KLO19161.1"/>
    </source>
</evidence>
<dbReference type="AlphaFoldDB" id="A0A0H2SQ17"/>
<gene>
    <name evidence="1" type="ORF">SCHPADRAFT_935490</name>
</gene>
<sequence>MAIESQSLNLEANECFDEAWEAKICFDNPSDAILAQLFLKGDGAIPLTAFDAVLSVIRNPSFDAKDVTFKDCGNFCTFVASSKDKAVTRRGWESNAGIPEVVLEGALEILGEELRGVWDDARNYYHGDMLANFSYHDEDESDLFHVLAIWRDSLFNCALVHSSWLVRTRPMLKYYHRVRTSDRLPLSRSLMNSALGTWTRDLQVEFEVGSPLPHEVITNAFFARLPNLRTFHLRTYDHVSRPYDVFLARLCKSLSFLTNLEELYFSTSMYEGPSQIVEQLSKAPPPKLQLIHFLNVPFHDDGPFDMPEWMSPLLSIASLQSVGVRSGLHLIQDISWSRSLENSNIFNLEELSIVRNYEEDVSNLGENMLNALQTVKRLTFRNRVEGGEAVVEGILLLCPSLRSLSLIYGSRDHTFFDIAKVLPNTIEELNITYSPLDDSIVDDNYEALSLACKIFYHLDHFDACVFQILHSGRSQHLRALRFYFHPSFARIYRLVFYSPNHRHLYRRKTPLEDDRVVGLKRRSEESFCEIEKEPVLPLCQKICYERGISYSVEIRLFMSYGEDD</sequence>
<name>A0A0H2SQ17_9AGAM</name>
<organism evidence="1 2">
    <name type="scientific">Schizopora paradoxa</name>
    <dbReference type="NCBI Taxonomy" id="27342"/>
    <lineage>
        <taxon>Eukaryota</taxon>
        <taxon>Fungi</taxon>
        <taxon>Dikarya</taxon>
        <taxon>Basidiomycota</taxon>
        <taxon>Agaricomycotina</taxon>
        <taxon>Agaricomycetes</taxon>
        <taxon>Hymenochaetales</taxon>
        <taxon>Schizoporaceae</taxon>
        <taxon>Schizopora</taxon>
    </lineage>
</organism>
<keyword evidence="2" id="KW-1185">Reference proteome</keyword>
<dbReference type="Proteomes" id="UP000053477">
    <property type="component" value="Unassembled WGS sequence"/>
</dbReference>
<dbReference type="InterPro" id="IPR032675">
    <property type="entry name" value="LRR_dom_sf"/>
</dbReference>
<dbReference type="InParanoid" id="A0A0H2SQ17"/>
<proteinExistence type="predicted"/>
<dbReference type="Gene3D" id="3.80.10.10">
    <property type="entry name" value="Ribonuclease Inhibitor"/>
    <property type="match status" value="1"/>
</dbReference>